<dbReference type="PANTHER" id="PTHR23512">
    <property type="entry name" value="MAJOR FACILITATOR SUPERFAMILY DOMAIN-CONTAINING PROTEIN 1"/>
    <property type="match status" value="1"/>
</dbReference>
<feature type="transmembrane region" description="Helical" evidence="19">
    <location>
        <begin position="50"/>
        <end position="70"/>
    </location>
</feature>
<feature type="transmembrane region" description="Helical" evidence="19">
    <location>
        <begin position="258"/>
        <end position="279"/>
    </location>
</feature>
<dbReference type="InterPro" id="IPR052187">
    <property type="entry name" value="MFSD1"/>
</dbReference>
<feature type="transmembrane region" description="Helical" evidence="19">
    <location>
        <begin position="24"/>
        <end position="43"/>
    </location>
</feature>
<feature type="transmembrane region" description="Helical" evidence="19">
    <location>
        <begin position="299"/>
        <end position="320"/>
    </location>
</feature>
<keyword evidence="19" id="KW-1133">Transmembrane helix</keyword>
<comment type="subcellular location">
    <subcellularLocation>
        <location evidence="1">Membrane</location>
        <topology evidence="1">Multi-pass membrane protein</topology>
    </subcellularLocation>
</comment>
<dbReference type="InterPro" id="IPR036259">
    <property type="entry name" value="MFS_trans_sf"/>
</dbReference>
<evidence type="ECO:0000256" key="6">
    <source>
        <dbReference type="ARBA" id="ARBA00044891"/>
    </source>
</evidence>
<reference evidence="21" key="2">
    <citation type="journal article" date="2007" name="Science">
        <title>Draft genome sequence of the sexually transmitted pathogen Trichomonas vaginalis.</title>
        <authorList>
            <person name="Carlton J.M."/>
            <person name="Hirt R.P."/>
            <person name="Silva J.C."/>
            <person name="Delcher A.L."/>
            <person name="Schatz M."/>
            <person name="Zhao Q."/>
            <person name="Wortman J.R."/>
            <person name="Bidwell S.L."/>
            <person name="Alsmark U.C.M."/>
            <person name="Besteiro S."/>
            <person name="Sicheritz-Ponten T."/>
            <person name="Noel C.J."/>
            <person name="Dacks J.B."/>
            <person name="Foster P.G."/>
            <person name="Simillion C."/>
            <person name="Van de Peer Y."/>
            <person name="Miranda-Saavedra D."/>
            <person name="Barton G.J."/>
            <person name="Westrop G.D."/>
            <person name="Mueller S."/>
            <person name="Dessi D."/>
            <person name="Fiori P.L."/>
            <person name="Ren Q."/>
            <person name="Paulsen I."/>
            <person name="Zhang H."/>
            <person name="Bastida-Corcuera F.D."/>
            <person name="Simoes-Barbosa A."/>
            <person name="Brown M.T."/>
            <person name="Hayes R.D."/>
            <person name="Mukherjee M."/>
            <person name="Okumura C.Y."/>
            <person name="Schneider R."/>
            <person name="Smith A.J."/>
            <person name="Vanacova S."/>
            <person name="Villalvazo M."/>
            <person name="Haas B.J."/>
            <person name="Pertea M."/>
            <person name="Feldblyum T.V."/>
            <person name="Utterback T.R."/>
            <person name="Shu C.L."/>
            <person name="Osoegawa K."/>
            <person name="de Jong P.J."/>
            <person name="Hrdy I."/>
            <person name="Horvathova L."/>
            <person name="Zubacova Z."/>
            <person name="Dolezal P."/>
            <person name="Malik S.B."/>
            <person name="Logsdon J.M. Jr."/>
            <person name="Henze K."/>
            <person name="Gupta A."/>
            <person name="Wang C.C."/>
            <person name="Dunne R.L."/>
            <person name="Upcroft J.A."/>
            <person name="Upcroft P."/>
            <person name="White O."/>
            <person name="Salzberg S.L."/>
            <person name="Tang P."/>
            <person name="Chiu C.-H."/>
            <person name="Lee Y.-S."/>
            <person name="Embley T.M."/>
            <person name="Coombs G.H."/>
            <person name="Mottram J.C."/>
            <person name="Tachezy J."/>
            <person name="Fraser-Liggett C.M."/>
            <person name="Johnson P.J."/>
        </authorList>
    </citation>
    <scope>NUCLEOTIDE SEQUENCE [LARGE SCALE GENOMIC DNA]</scope>
    <source>
        <strain evidence="21">G3</strain>
    </source>
</reference>
<comment type="catalytic activity">
    <reaction evidence="5">
        <text>L-alpha-aminoacyl-L-histidine(out) = L-alpha-aminoacyl-L-histidine(in)</text>
        <dbReference type="Rhea" id="RHEA:79375"/>
        <dbReference type="ChEBI" id="CHEBI:229967"/>
    </reaction>
</comment>
<evidence type="ECO:0000256" key="18">
    <source>
        <dbReference type="ARBA" id="ARBA00046376"/>
    </source>
</evidence>
<evidence type="ECO:0000256" key="2">
    <source>
        <dbReference type="ARBA" id="ARBA00044876"/>
    </source>
</evidence>
<comment type="catalytic activity">
    <reaction evidence="12">
        <text>L-histidyl-L-alpha-amino acid(out) = L-histidyl-L-alpha-amino acid(in)</text>
        <dbReference type="Rhea" id="RHEA:79379"/>
        <dbReference type="ChEBI" id="CHEBI:229964"/>
    </reaction>
</comment>
<reference evidence="21" key="1">
    <citation type="submission" date="2006-10" db="EMBL/GenBank/DDBJ databases">
        <authorList>
            <person name="Amadeo P."/>
            <person name="Zhao Q."/>
            <person name="Wortman J."/>
            <person name="Fraser-Liggett C."/>
            <person name="Carlton J."/>
        </authorList>
    </citation>
    <scope>NUCLEOTIDE SEQUENCE</scope>
    <source>
        <strain evidence="21">G3</strain>
    </source>
</reference>
<dbReference type="Gene3D" id="1.20.1250.20">
    <property type="entry name" value="MFS general substrate transporter like domains"/>
    <property type="match status" value="2"/>
</dbReference>
<dbReference type="VEuPathDB" id="TrichDB:TVAG_308970"/>
<dbReference type="OrthoDB" id="2985014at2759"/>
<dbReference type="SUPFAM" id="SSF103473">
    <property type="entry name" value="MFS general substrate transporter"/>
    <property type="match status" value="1"/>
</dbReference>
<feature type="transmembrane region" description="Helical" evidence="19">
    <location>
        <begin position="332"/>
        <end position="355"/>
    </location>
</feature>
<comment type="catalytic activity">
    <reaction evidence="2">
        <text>L-lysyl-L-alanine(out) = L-lysyl-L-alanine(in)</text>
        <dbReference type="Rhea" id="RHEA:79399"/>
        <dbReference type="ChEBI" id="CHEBI:229954"/>
    </reaction>
</comment>
<evidence type="ECO:0000256" key="9">
    <source>
        <dbReference type="ARBA" id="ARBA00044899"/>
    </source>
</evidence>
<feature type="transmembrane region" description="Helical" evidence="19">
    <location>
        <begin position="168"/>
        <end position="190"/>
    </location>
</feature>
<feature type="transmembrane region" description="Helical" evidence="19">
    <location>
        <begin position="202"/>
        <end position="220"/>
    </location>
</feature>
<comment type="catalytic activity">
    <reaction evidence="7">
        <text>L-alpha-aminoacyl-L-lysine(out) = L-alpha-aminoacyl-L-lysine(in)</text>
        <dbReference type="Rhea" id="RHEA:79383"/>
        <dbReference type="ChEBI" id="CHEBI:229966"/>
    </reaction>
</comment>
<dbReference type="Proteomes" id="UP000001542">
    <property type="component" value="Unassembled WGS sequence"/>
</dbReference>
<comment type="catalytic activity">
    <reaction evidence="11">
        <text>L-arginyl-glycine(out) = L-arginyl-glycine(in)</text>
        <dbReference type="Rhea" id="RHEA:79391"/>
        <dbReference type="ChEBI" id="CHEBI:229955"/>
    </reaction>
</comment>
<feature type="transmembrane region" description="Helical" evidence="19">
    <location>
        <begin position="82"/>
        <end position="106"/>
    </location>
</feature>
<evidence type="ECO:0000313" key="22">
    <source>
        <dbReference type="Proteomes" id="UP000001542"/>
    </source>
</evidence>
<dbReference type="eggNOG" id="ENOG502T1TR">
    <property type="taxonomic scope" value="Eukaryota"/>
</dbReference>
<dbReference type="OMA" id="VPIVRIM"/>
<dbReference type="InterPro" id="IPR011701">
    <property type="entry name" value="MFS"/>
</dbReference>
<evidence type="ECO:0000256" key="17">
    <source>
        <dbReference type="ARBA" id="ARBA00045709"/>
    </source>
</evidence>
<comment type="catalytic activity">
    <reaction evidence="10">
        <text>L-lysyl-L-lysine(out) = L-lysyl-L-lysine(in)</text>
        <dbReference type="Rhea" id="RHEA:79403"/>
        <dbReference type="ChEBI" id="CHEBI:229956"/>
    </reaction>
</comment>
<evidence type="ECO:0000313" key="21">
    <source>
        <dbReference type="EMBL" id="EAY09208.1"/>
    </source>
</evidence>
<evidence type="ECO:0000256" key="10">
    <source>
        <dbReference type="ARBA" id="ARBA00044900"/>
    </source>
</evidence>
<protein>
    <recommendedName>
        <fullName evidence="15">Lysosomal dipeptide transporter MFSD1</fullName>
    </recommendedName>
    <alternativeName>
        <fullName evidence="16">Major facilitator superfamily domain-containing protein 1</fullName>
    </alternativeName>
</protein>
<comment type="catalytic activity">
    <reaction evidence="6">
        <text>L-lysyl-L-alpha-amino acid(out) = L-lysyl-L-alpha-amino acid(in)</text>
        <dbReference type="Rhea" id="RHEA:79387"/>
        <dbReference type="ChEBI" id="CHEBI:229965"/>
    </reaction>
</comment>
<dbReference type="InterPro" id="IPR020846">
    <property type="entry name" value="MFS_dom"/>
</dbReference>
<evidence type="ECO:0000256" key="13">
    <source>
        <dbReference type="ARBA" id="ARBA00044919"/>
    </source>
</evidence>
<comment type="function">
    <text evidence="17">Lysosomal dipeptide uniporter that selectively exports lysine, arginine or histidine-containing dipeptides with a net positive charge from the lysosome lumen into the cytosol. Could play a role in a specific type of protein O-glycosylation indirectly regulating macrophages migration and tissue invasion. Also essential for liver homeostasis.</text>
</comment>
<comment type="subunit">
    <text evidence="18">Homodimer. Interacts with lysosomal protein GLMP (via lumenal domain); the interaction starts while both proteins are still in the endoplasmic reticulum and is required for stabilization of MFSD1 in lysosomes but has no direct effect on its targeting to lysosomes or transporter activity.</text>
</comment>
<evidence type="ECO:0000256" key="19">
    <source>
        <dbReference type="SAM" id="Phobius"/>
    </source>
</evidence>
<evidence type="ECO:0000256" key="11">
    <source>
        <dbReference type="ARBA" id="ARBA00044903"/>
    </source>
</evidence>
<keyword evidence="22" id="KW-1185">Reference proteome</keyword>
<evidence type="ECO:0000256" key="3">
    <source>
        <dbReference type="ARBA" id="ARBA00044878"/>
    </source>
</evidence>
<evidence type="ECO:0000256" key="8">
    <source>
        <dbReference type="ARBA" id="ARBA00044898"/>
    </source>
</evidence>
<evidence type="ECO:0000256" key="4">
    <source>
        <dbReference type="ARBA" id="ARBA00044881"/>
    </source>
</evidence>
<evidence type="ECO:0000256" key="7">
    <source>
        <dbReference type="ARBA" id="ARBA00044893"/>
    </source>
</evidence>
<evidence type="ECO:0000256" key="14">
    <source>
        <dbReference type="ARBA" id="ARBA00044924"/>
    </source>
</evidence>
<accession>A2EDP3</accession>
<evidence type="ECO:0000256" key="5">
    <source>
        <dbReference type="ARBA" id="ARBA00044884"/>
    </source>
</evidence>
<evidence type="ECO:0000256" key="1">
    <source>
        <dbReference type="ARBA" id="ARBA00004141"/>
    </source>
</evidence>
<evidence type="ECO:0000256" key="15">
    <source>
        <dbReference type="ARBA" id="ARBA00044985"/>
    </source>
</evidence>
<dbReference type="Pfam" id="PF07690">
    <property type="entry name" value="MFS_1"/>
    <property type="match status" value="1"/>
</dbReference>
<dbReference type="RefSeq" id="XP_001321431.1">
    <property type="nucleotide sequence ID" value="XM_001321396.1"/>
</dbReference>
<evidence type="ECO:0000256" key="16">
    <source>
        <dbReference type="ARBA" id="ARBA00045018"/>
    </source>
</evidence>
<comment type="catalytic activity">
    <reaction evidence="14">
        <text>L-lysyl-glycine(out) = L-lysyl-glycine(in)</text>
        <dbReference type="Rhea" id="RHEA:79407"/>
        <dbReference type="ChEBI" id="CHEBI:191202"/>
    </reaction>
</comment>
<evidence type="ECO:0000259" key="20">
    <source>
        <dbReference type="PROSITE" id="PS50850"/>
    </source>
</evidence>
<keyword evidence="19" id="KW-0812">Transmembrane</keyword>
<comment type="catalytic activity">
    <reaction evidence="3">
        <text>L-histidyl-glycine(out) = L-histidyl-glycine(in)</text>
        <dbReference type="Rhea" id="RHEA:79395"/>
        <dbReference type="ChEBI" id="CHEBI:229957"/>
    </reaction>
</comment>
<feature type="transmembrane region" description="Helical" evidence="19">
    <location>
        <begin position="232"/>
        <end position="251"/>
    </location>
</feature>
<sequence>MYFWPYAFMQPVAGLLADVIEPRYIISTFSCITAIGTLIIGFSHNYILSCFARCLVGIGTGPIYVPIVRIMADLYSPSWFNLLNGITMSCGSLGGILAAGPLATIVKHIKWEYTFYATAAIGFIISILALLFLVAPQTFEKKETFKGKVIQLWANFKVVSLNPSFWKLVSWSFTSAPTFFILTSFWAANYLTSVFSYTQEHAGYIIMMLSIATIVGSPVLAFLSETLHTRKYIVIFGALLTLSINITFFFIKEKIHEVFVWILLFLYGLSTSAVVPVAVTMFKEMTTKESTATAAGLANFYATVTCVIFQAIINATVRAVDPPGTKVHTIKAYRLGLWLPNIIVCILSLIGPSLVQDTYGKESNDEEVNNHWLTAGSETSNYT</sequence>
<feature type="transmembrane region" description="Helical" evidence="19">
    <location>
        <begin position="113"/>
        <end position="135"/>
    </location>
</feature>
<organism evidence="21 22">
    <name type="scientific">Trichomonas vaginalis (strain ATCC PRA-98 / G3)</name>
    <dbReference type="NCBI Taxonomy" id="412133"/>
    <lineage>
        <taxon>Eukaryota</taxon>
        <taxon>Metamonada</taxon>
        <taxon>Parabasalia</taxon>
        <taxon>Trichomonadida</taxon>
        <taxon>Trichomonadidae</taxon>
        <taxon>Trichomonas</taxon>
    </lineage>
</organism>
<gene>
    <name evidence="21" type="ORF">TVAG_308970</name>
</gene>
<comment type="catalytic activity">
    <reaction evidence="8">
        <text>L-aspartyl-L-lysine(out) = L-aspartyl-L-lysine(in)</text>
        <dbReference type="Rhea" id="RHEA:79411"/>
        <dbReference type="ChEBI" id="CHEBI:229953"/>
    </reaction>
</comment>
<dbReference type="InParanoid" id="A2EDP3"/>
<dbReference type="PROSITE" id="PS50850">
    <property type="entry name" value="MFS"/>
    <property type="match status" value="1"/>
</dbReference>
<comment type="catalytic activity">
    <reaction evidence="13">
        <text>L-alanyl-L-lysine(out) = L-alanyl-L-lysine(in)</text>
        <dbReference type="Rhea" id="RHEA:79415"/>
        <dbReference type="ChEBI" id="CHEBI:192470"/>
    </reaction>
</comment>
<dbReference type="AlphaFoldDB" id="A2EDP3"/>
<dbReference type="EMBL" id="DS113362">
    <property type="protein sequence ID" value="EAY09208.1"/>
    <property type="molecule type" value="Genomic_DNA"/>
</dbReference>
<dbReference type="CDD" id="cd06174">
    <property type="entry name" value="MFS"/>
    <property type="match status" value="1"/>
</dbReference>
<keyword evidence="19" id="KW-0472">Membrane</keyword>
<dbReference type="KEGG" id="tva:4767124"/>
<dbReference type="GO" id="GO:0022857">
    <property type="term" value="F:transmembrane transporter activity"/>
    <property type="evidence" value="ECO:0007669"/>
    <property type="project" value="InterPro"/>
</dbReference>
<proteinExistence type="predicted"/>
<comment type="catalytic activity">
    <reaction evidence="4">
        <text>L-alpha-aminoacyl-L-arginine(out) = L-alpha-aminoacyl-L-arginine(in)</text>
        <dbReference type="Rhea" id="RHEA:79367"/>
        <dbReference type="ChEBI" id="CHEBI:229968"/>
    </reaction>
</comment>
<comment type="catalytic activity">
    <reaction evidence="9">
        <text>L-arginyl-L-alpha-amino acid(out) = L-arginyl-L-alpha-amino acid(in)</text>
        <dbReference type="Rhea" id="RHEA:79371"/>
        <dbReference type="ChEBI" id="CHEBI:84315"/>
    </reaction>
</comment>
<dbReference type="VEuPathDB" id="TrichDB:TVAGG3_0944660"/>
<name>A2EDP3_TRIV3</name>
<feature type="domain" description="Major facilitator superfamily (MFS) profile" evidence="20">
    <location>
        <begin position="1"/>
        <end position="359"/>
    </location>
</feature>
<evidence type="ECO:0000256" key="12">
    <source>
        <dbReference type="ARBA" id="ARBA00044912"/>
    </source>
</evidence>
<dbReference type="GO" id="GO:0016020">
    <property type="term" value="C:membrane"/>
    <property type="evidence" value="ECO:0007669"/>
    <property type="project" value="UniProtKB-SubCell"/>
</dbReference>
<dbReference type="FunCoup" id="A2EDP3">
    <property type="interactions" value="235"/>
</dbReference>
<dbReference type="PANTHER" id="PTHR23512:SF11">
    <property type="entry name" value="MAJOR FACILITATOR SUPERFAMILY PROTEIN"/>
    <property type="match status" value="1"/>
</dbReference>